<dbReference type="PANTHER" id="PTHR28620">
    <property type="entry name" value="CENTROMERE PROTEIN V"/>
    <property type="match status" value="1"/>
</dbReference>
<dbReference type="PANTHER" id="PTHR28620:SF1">
    <property type="entry name" value="CENP-V_GFA DOMAIN-CONTAINING PROTEIN"/>
    <property type="match status" value="1"/>
</dbReference>
<evidence type="ECO:0000259" key="4">
    <source>
        <dbReference type="PROSITE" id="PS51891"/>
    </source>
</evidence>
<evidence type="ECO:0000313" key="5">
    <source>
        <dbReference type="EMBL" id="PPU97768.1"/>
    </source>
</evidence>
<dbReference type="InterPro" id="IPR052355">
    <property type="entry name" value="CENP-V-like"/>
</dbReference>
<comment type="similarity">
    <text evidence="1">Belongs to the Gfa family.</text>
</comment>
<dbReference type="EMBL" id="MDEG01000007">
    <property type="protein sequence ID" value="PPU97768.1"/>
    <property type="molecule type" value="Genomic_DNA"/>
</dbReference>
<evidence type="ECO:0000256" key="2">
    <source>
        <dbReference type="ARBA" id="ARBA00022723"/>
    </source>
</evidence>
<keyword evidence="3" id="KW-0862">Zinc</keyword>
<comment type="caution">
    <text evidence="5">The sequence shown here is derived from an EMBL/GenBank/DDBJ whole genome shotgun (WGS) entry which is preliminary data.</text>
</comment>
<name>A0A2S7EX70_9XANT</name>
<dbReference type="InterPro" id="IPR011057">
    <property type="entry name" value="Mss4-like_sf"/>
</dbReference>
<dbReference type="Gene3D" id="2.170.150.70">
    <property type="match status" value="1"/>
</dbReference>
<evidence type="ECO:0000256" key="3">
    <source>
        <dbReference type="ARBA" id="ARBA00022833"/>
    </source>
</evidence>
<gene>
    <name evidence="5" type="ORF">XhyaCFBP1156_10275</name>
</gene>
<dbReference type="PROSITE" id="PS51891">
    <property type="entry name" value="CENP_V_GFA"/>
    <property type="match status" value="1"/>
</dbReference>
<keyword evidence="6" id="KW-1185">Reference proteome</keyword>
<reference evidence="6" key="1">
    <citation type="submission" date="2016-08" db="EMBL/GenBank/DDBJ databases">
        <authorList>
            <person name="Merda D."/>
            <person name="Briand M."/>
            <person name="Taghouti G."/>
            <person name="Carrere S."/>
            <person name="Gouzy J."/>
            <person name="Portier P."/>
            <person name="Jacques M.-A."/>
            <person name="Fischer-Le Saux M."/>
        </authorList>
    </citation>
    <scope>NUCLEOTIDE SEQUENCE [LARGE SCALE GENOMIC DNA]</scope>
    <source>
        <strain evidence="6">CFBP1156</strain>
    </source>
</reference>
<dbReference type="GO" id="GO:0016846">
    <property type="term" value="F:carbon-sulfur lyase activity"/>
    <property type="evidence" value="ECO:0007669"/>
    <property type="project" value="InterPro"/>
</dbReference>
<evidence type="ECO:0000313" key="6">
    <source>
        <dbReference type="Proteomes" id="UP000238261"/>
    </source>
</evidence>
<organism evidence="5 6">
    <name type="scientific">Xanthomonas hyacinthi</name>
    <dbReference type="NCBI Taxonomy" id="56455"/>
    <lineage>
        <taxon>Bacteria</taxon>
        <taxon>Pseudomonadati</taxon>
        <taxon>Pseudomonadota</taxon>
        <taxon>Gammaproteobacteria</taxon>
        <taxon>Lysobacterales</taxon>
        <taxon>Lysobacteraceae</taxon>
        <taxon>Xanthomonas</taxon>
    </lineage>
</organism>
<evidence type="ECO:0000256" key="1">
    <source>
        <dbReference type="ARBA" id="ARBA00005495"/>
    </source>
</evidence>
<dbReference type="OrthoDB" id="9805575at2"/>
<sequence>MDRAGRGQGVSERHPRRCIDKVGDTVIAPLHRLSCHCGAVQIDLELPHGIVDPRRCNCSLCRRRGAIVASVPLAALHVREGADALRLYRFNTHTAQHYFCGVCGIYTHHRRRSDPNEYGYNVGCLEGVDPYALAIAVPVSDGVQHPADRAAS</sequence>
<keyword evidence="2" id="KW-0479">Metal-binding</keyword>
<proteinExistence type="inferred from homology"/>
<dbReference type="AlphaFoldDB" id="A0A2S7EX70"/>
<dbReference type="GO" id="GO:0046872">
    <property type="term" value="F:metal ion binding"/>
    <property type="evidence" value="ECO:0007669"/>
    <property type="project" value="UniProtKB-KW"/>
</dbReference>
<feature type="domain" description="CENP-V/GFA" evidence="4">
    <location>
        <begin position="31"/>
        <end position="148"/>
    </location>
</feature>
<protein>
    <submittedName>
        <fullName evidence="5">Aldehyde-activating protein</fullName>
    </submittedName>
</protein>
<dbReference type="InterPro" id="IPR006913">
    <property type="entry name" value="CENP-V/GFA"/>
</dbReference>
<dbReference type="Proteomes" id="UP000238261">
    <property type="component" value="Unassembled WGS sequence"/>
</dbReference>
<dbReference type="Pfam" id="PF04828">
    <property type="entry name" value="GFA"/>
    <property type="match status" value="1"/>
</dbReference>
<accession>A0A2S7EX70</accession>
<dbReference type="SUPFAM" id="SSF51316">
    <property type="entry name" value="Mss4-like"/>
    <property type="match status" value="1"/>
</dbReference>